<dbReference type="PATRIC" id="fig|50340.43.peg.6475"/>
<dbReference type="Pfam" id="PF02515">
    <property type="entry name" value="CoA_transf_3"/>
    <property type="match status" value="1"/>
</dbReference>
<gene>
    <name evidence="1" type="ORF">PF66_03093</name>
</gene>
<accession>A0A0M9GH06</accession>
<keyword evidence="1" id="KW-0808">Transferase</keyword>
<evidence type="ECO:0000313" key="2">
    <source>
        <dbReference type="Proteomes" id="UP000037931"/>
    </source>
</evidence>
<dbReference type="STRING" id="50340.PF66_03093"/>
<dbReference type="RefSeq" id="WP_054057134.1">
    <property type="nucleotide sequence ID" value="NZ_JSYZ01000009.1"/>
</dbReference>
<dbReference type="Proteomes" id="UP000037931">
    <property type="component" value="Unassembled WGS sequence"/>
</dbReference>
<comment type="caution">
    <text evidence="1">The sequence shown here is derived from an EMBL/GenBank/DDBJ whole genome shotgun (WGS) entry which is preliminary data.</text>
</comment>
<dbReference type="Gene3D" id="3.40.50.10540">
    <property type="entry name" value="Crotonobetainyl-coa:carnitine coa-transferase, domain 1"/>
    <property type="match status" value="2"/>
</dbReference>
<dbReference type="InterPro" id="IPR050509">
    <property type="entry name" value="CoA-transferase_III"/>
</dbReference>
<name>A0A0M9GH06_9PSED</name>
<evidence type="ECO:0000313" key="1">
    <source>
        <dbReference type="EMBL" id="KPA91015.1"/>
    </source>
</evidence>
<reference evidence="1 2" key="1">
    <citation type="journal article" date="2015" name="PLoS ONE">
        <title>Rice-Infecting Pseudomonas Genomes Are Highly Accessorized and Harbor Multiple Putative Virulence Mechanisms to Cause Sheath Brown Rot.</title>
        <authorList>
            <person name="Quibod I.L."/>
            <person name="Grande G."/>
            <person name="Oreiro E.G."/>
            <person name="Borja F.N."/>
            <person name="Dossa G.S."/>
            <person name="Mauleon R."/>
            <person name="Cruz C.V."/>
            <person name="Oliva R."/>
        </authorList>
    </citation>
    <scope>NUCLEOTIDE SEQUENCE [LARGE SCALE GENOMIC DNA]</scope>
    <source>
        <strain evidence="1 2">IRRI 6609</strain>
    </source>
</reference>
<dbReference type="PANTHER" id="PTHR48228">
    <property type="entry name" value="SUCCINYL-COA--D-CITRAMALATE COA-TRANSFERASE"/>
    <property type="match status" value="1"/>
</dbReference>
<dbReference type="InterPro" id="IPR044855">
    <property type="entry name" value="CoA-Trfase_III_dom3_sf"/>
</dbReference>
<dbReference type="GO" id="GO:0016740">
    <property type="term" value="F:transferase activity"/>
    <property type="evidence" value="ECO:0007669"/>
    <property type="project" value="UniProtKB-KW"/>
</dbReference>
<dbReference type="PANTHER" id="PTHR48228:SF5">
    <property type="entry name" value="ALPHA-METHYLACYL-COA RACEMASE"/>
    <property type="match status" value="1"/>
</dbReference>
<proteinExistence type="predicted"/>
<dbReference type="EMBL" id="JSYZ01000009">
    <property type="protein sequence ID" value="KPA91015.1"/>
    <property type="molecule type" value="Genomic_DNA"/>
</dbReference>
<keyword evidence="2" id="KW-1185">Reference proteome</keyword>
<sequence length="405" mass="43541">MRESVQETVQVPAAGPLASLKILDFSTLLPGPFASLLLADMGAEVLRIESPTRQDLLRVLPPHDQGVAASHAYLNRNKRSLALDLKQAQARAIVHRLVLEYDILLEQFRPGVMDRLGLGYEALKRLNPRLIYVAITGYGQTGPYRDRAGHDINYLALSGLASYTGRAQGGPLPLAMQVADVAGGSLHGVVGLLAAVIARQQTGQGQYVDVSMTDCAFSLNALAGAGFLACGVEPGRETQVLNGGSFYDYYRSRDGRWFSVGSLEPNFMNAFCGVLGRPELARHGLSPDPARQQWLKQQLQEEFEKHDYQALCGLFAGIDACVEPVLDLAEAVEHPQLKARGAVVQVPRGEGGSQAQMACPLKFSQGLPQPRHIGAGVGEHGDEVLRGLGYSDEGIVALRRAGVLG</sequence>
<protein>
    <submittedName>
        <fullName evidence="1">Putative acyl-CoA transferase/carnitine dehydratase</fullName>
    </submittedName>
</protein>
<dbReference type="SUPFAM" id="SSF89796">
    <property type="entry name" value="CoA-transferase family III (CaiB/BaiF)"/>
    <property type="match status" value="1"/>
</dbReference>
<dbReference type="InterPro" id="IPR023606">
    <property type="entry name" value="CoA-Trfase_III_dom_1_sf"/>
</dbReference>
<dbReference type="Gene3D" id="3.30.1540.10">
    <property type="entry name" value="formyl-coa transferase, domain 3"/>
    <property type="match status" value="1"/>
</dbReference>
<dbReference type="OrthoDB" id="9058532at2"/>
<organism evidence="1 2">
    <name type="scientific">Pseudomonas asplenii</name>
    <dbReference type="NCBI Taxonomy" id="53407"/>
    <lineage>
        <taxon>Bacteria</taxon>
        <taxon>Pseudomonadati</taxon>
        <taxon>Pseudomonadota</taxon>
        <taxon>Gammaproteobacteria</taxon>
        <taxon>Pseudomonadales</taxon>
        <taxon>Pseudomonadaceae</taxon>
        <taxon>Pseudomonas</taxon>
    </lineage>
</organism>
<dbReference type="AlphaFoldDB" id="A0A0M9GH06"/>
<dbReference type="InterPro" id="IPR003673">
    <property type="entry name" value="CoA-Trfase_fam_III"/>
</dbReference>